<proteinExistence type="predicted"/>
<organism evidence="2 3">
    <name type="scientific">Adineta steineri</name>
    <dbReference type="NCBI Taxonomy" id="433720"/>
    <lineage>
        <taxon>Eukaryota</taxon>
        <taxon>Metazoa</taxon>
        <taxon>Spiralia</taxon>
        <taxon>Gnathifera</taxon>
        <taxon>Rotifera</taxon>
        <taxon>Eurotatoria</taxon>
        <taxon>Bdelloidea</taxon>
        <taxon>Adinetida</taxon>
        <taxon>Adinetidae</taxon>
        <taxon>Adineta</taxon>
    </lineage>
</organism>
<feature type="compositionally biased region" description="Low complexity" evidence="1">
    <location>
        <begin position="220"/>
        <end position="231"/>
    </location>
</feature>
<accession>A0A820DDF5</accession>
<sequence length="345" mass="39753">MITNDSREKEMFQLKSYTQHPERPKNIGYMNIYIRKPTRDGSRQPFKRFQFPTACYKRHHFRKFDSLVNIMPWSNIYFDRRSQQTIIYSLKGGVCILPPLINVHDRIFSVAELIASGYASLARSGVRPIRGIDITFYFQSRQLTGPNIPQINDLTGSFEGGIRTKYDSFPIRKQPETRVDIYSTSESEDDDRYNQPSKSRNYYYRSRRPRPQYSKTDRLPTVTKSTSTKTPKPVPTGITRIVINPSTNTIAPSENPTFEGVTFGTVGAYEKLRGIAYGQLDPYDKHDSIITDIKLAPRNKVGMVEYSMDFYILKPVDLTNGNHKLFFEVNNRGTKLFGQFDQSSG</sequence>
<evidence type="ECO:0000256" key="1">
    <source>
        <dbReference type="SAM" id="MobiDB-lite"/>
    </source>
</evidence>
<comment type="caution">
    <text evidence="2">The sequence shown here is derived from an EMBL/GenBank/DDBJ whole genome shotgun (WGS) entry which is preliminary data.</text>
</comment>
<dbReference type="Proteomes" id="UP000663868">
    <property type="component" value="Unassembled WGS sequence"/>
</dbReference>
<feature type="region of interest" description="Disordered" evidence="1">
    <location>
        <begin position="177"/>
        <end position="237"/>
    </location>
</feature>
<evidence type="ECO:0000313" key="3">
    <source>
        <dbReference type="Proteomes" id="UP000663868"/>
    </source>
</evidence>
<dbReference type="AlphaFoldDB" id="A0A820DDF5"/>
<feature type="non-terminal residue" evidence="2">
    <location>
        <position position="1"/>
    </location>
</feature>
<reference evidence="2" key="1">
    <citation type="submission" date="2021-02" db="EMBL/GenBank/DDBJ databases">
        <authorList>
            <person name="Nowell W R."/>
        </authorList>
    </citation>
    <scope>NUCLEOTIDE SEQUENCE</scope>
</reference>
<name>A0A820DDF5_9BILA</name>
<protein>
    <submittedName>
        <fullName evidence="2">Uncharacterized protein</fullName>
    </submittedName>
</protein>
<evidence type="ECO:0000313" key="2">
    <source>
        <dbReference type="EMBL" id="CAF4230310.1"/>
    </source>
</evidence>
<dbReference type="EMBL" id="CAJOBB010009569">
    <property type="protein sequence ID" value="CAF4230310.1"/>
    <property type="molecule type" value="Genomic_DNA"/>
</dbReference>
<gene>
    <name evidence="2" type="ORF">KXQ929_LOCUS41698</name>
</gene>